<protein>
    <recommendedName>
        <fullName evidence="5">MYND-type domain-containing protein</fullName>
    </recommendedName>
</protein>
<dbReference type="EMBL" id="KV417482">
    <property type="protein sequence ID" value="KZP33583.1"/>
    <property type="molecule type" value="Genomic_DNA"/>
</dbReference>
<dbReference type="PROSITE" id="PS50865">
    <property type="entry name" value="ZF_MYND_2"/>
    <property type="match status" value="1"/>
</dbReference>
<dbReference type="AlphaFoldDB" id="A0A166WBD3"/>
<dbReference type="PANTHER" id="PTHR12197:SF251">
    <property type="entry name" value="EG:BACR7C10.4 PROTEIN"/>
    <property type="match status" value="1"/>
</dbReference>
<name>A0A166WBD3_9AGAM</name>
<dbReference type="STRING" id="436010.A0A166WBD3"/>
<dbReference type="OrthoDB" id="5945798at2759"/>
<dbReference type="Gene3D" id="2.170.270.10">
    <property type="entry name" value="SET domain"/>
    <property type="match status" value="1"/>
</dbReference>
<dbReference type="InterPro" id="IPR050869">
    <property type="entry name" value="H3K4_H4K5_MeTrfase"/>
</dbReference>
<evidence type="ECO:0000256" key="1">
    <source>
        <dbReference type="ARBA" id="ARBA00022723"/>
    </source>
</evidence>
<evidence type="ECO:0000313" key="7">
    <source>
        <dbReference type="Proteomes" id="UP000076532"/>
    </source>
</evidence>
<dbReference type="PANTHER" id="PTHR12197">
    <property type="entry name" value="HISTONE-LYSINE N-METHYLTRANSFERASE SMYD"/>
    <property type="match status" value="1"/>
</dbReference>
<dbReference type="InterPro" id="IPR046341">
    <property type="entry name" value="SET_dom_sf"/>
</dbReference>
<dbReference type="Gene3D" id="6.10.140.2220">
    <property type="match status" value="1"/>
</dbReference>
<sequence length="451" mass="49526">MPSEWESLVNVALETHPTARQKATCKTPLSAGSTILSIQALATVLLPTEKGRRCDHCLQATEVLLNCSGCRAYAYCGQTCQLAQWKAYHKKMCKKFNQYEASPPYQALPTHEKLDALLLSHLAASLFCSASETEGPLGLLIEDQPTPFSTFSSLLAGPSHLPTLPISPMGARHVLIDGVLDELYSRFGNNNFTVHSHLVSVAHGIFPLASRLFNHSCVPNAAAKYIFTPSEPPRMEIFALCEIGRGEEICMPYLDPALYQTRQQIFNLTYGFTCTCRSCAFALNVGSIPEPPKDGTTRRKLEESLRDFVFPTLQAQPFSLKLPAARFETVPDALLPVLHESFLGSLTEIFSAASHDGPYSQALDVGATILAVYSVLYPPNYPQIGVHMAEMSKTAWNAIIKGDNIDGLEEKLREYIRCSLGVLHVMGVEGDREGGPLEDIRVIQGLLKNEV</sequence>
<reference evidence="6 7" key="1">
    <citation type="journal article" date="2016" name="Mol. Biol. Evol.">
        <title>Comparative Genomics of Early-Diverging Mushroom-Forming Fungi Provides Insights into the Origins of Lignocellulose Decay Capabilities.</title>
        <authorList>
            <person name="Nagy L.G."/>
            <person name="Riley R."/>
            <person name="Tritt A."/>
            <person name="Adam C."/>
            <person name="Daum C."/>
            <person name="Floudas D."/>
            <person name="Sun H."/>
            <person name="Yadav J.S."/>
            <person name="Pangilinan J."/>
            <person name="Larsson K.H."/>
            <person name="Matsuura K."/>
            <person name="Barry K."/>
            <person name="Labutti K."/>
            <person name="Kuo R."/>
            <person name="Ohm R.A."/>
            <person name="Bhattacharya S.S."/>
            <person name="Shirouzu T."/>
            <person name="Yoshinaga Y."/>
            <person name="Martin F.M."/>
            <person name="Grigoriev I.V."/>
            <person name="Hibbett D.S."/>
        </authorList>
    </citation>
    <scope>NUCLEOTIDE SEQUENCE [LARGE SCALE GENOMIC DNA]</scope>
    <source>
        <strain evidence="6 7">CBS 109695</strain>
    </source>
</reference>
<evidence type="ECO:0000256" key="2">
    <source>
        <dbReference type="ARBA" id="ARBA00022771"/>
    </source>
</evidence>
<dbReference type="Pfam" id="PF01753">
    <property type="entry name" value="zf-MYND"/>
    <property type="match status" value="1"/>
</dbReference>
<proteinExistence type="predicted"/>
<dbReference type="InterPro" id="IPR002893">
    <property type="entry name" value="Znf_MYND"/>
</dbReference>
<keyword evidence="3" id="KW-0862">Zinc</keyword>
<dbReference type="Pfam" id="PF00856">
    <property type="entry name" value="SET"/>
    <property type="match status" value="1"/>
</dbReference>
<organism evidence="6 7">
    <name type="scientific">Athelia psychrophila</name>
    <dbReference type="NCBI Taxonomy" id="1759441"/>
    <lineage>
        <taxon>Eukaryota</taxon>
        <taxon>Fungi</taxon>
        <taxon>Dikarya</taxon>
        <taxon>Basidiomycota</taxon>
        <taxon>Agaricomycotina</taxon>
        <taxon>Agaricomycetes</taxon>
        <taxon>Agaricomycetidae</taxon>
        <taxon>Atheliales</taxon>
        <taxon>Atheliaceae</taxon>
        <taxon>Athelia</taxon>
    </lineage>
</organism>
<dbReference type="Proteomes" id="UP000076532">
    <property type="component" value="Unassembled WGS sequence"/>
</dbReference>
<dbReference type="PROSITE" id="PS01360">
    <property type="entry name" value="ZF_MYND_1"/>
    <property type="match status" value="1"/>
</dbReference>
<dbReference type="CDD" id="cd20071">
    <property type="entry name" value="SET_SMYD"/>
    <property type="match status" value="1"/>
</dbReference>
<accession>A0A166WBD3</accession>
<evidence type="ECO:0000256" key="3">
    <source>
        <dbReference type="ARBA" id="ARBA00022833"/>
    </source>
</evidence>
<keyword evidence="1" id="KW-0479">Metal-binding</keyword>
<keyword evidence="7" id="KW-1185">Reference proteome</keyword>
<dbReference type="InterPro" id="IPR001214">
    <property type="entry name" value="SET_dom"/>
</dbReference>
<evidence type="ECO:0000259" key="5">
    <source>
        <dbReference type="PROSITE" id="PS50865"/>
    </source>
</evidence>
<dbReference type="GO" id="GO:0008270">
    <property type="term" value="F:zinc ion binding"/>
    <property type="evidence" value="ECO:0007669"/>
    <property type="project" value="UniProtKB-KW"/>
</dbReference>
<gene>
    <name evidence="6" type="ORF">FIBSPDRAFT_720739</name>
</gene>
<dbReference type="SUPFAM" id="SSF82199">
    <property type="entry name" value="SET domain"/>
    <property type="match status" value="2"/>
</dbReference>
<feature type="domain" description="MYND-type" evidence="5">
    <location>
        <begin position="54"/>
        <end position="93"/>
    </location>
</feature>
<keyword evidence="2 4" id="KW-0863">Zinc-finger</keyword>
<dbReference type="GO" id="GO:0005634">
    <property type="term" value="C:nucleus"/>
    <property type="evidence" value="ECO:0007669"/>
    <property type="project" value="TreeGrafter"/>
</dbReference>
<evidence type="ECO:0000256" key="4">
    <source>
        <dbReference type="PROSITE-ProRule" id="PRU00134"/>
    </source>
</evidence>
<dbReference type="Gene3D" id="1.10.220.160">
    <property type="match status" value="1"/>
</dbReference>
<evidence type="ECO:0000313" key="6">
    <source>
        <dbReference type="EMBL" id="KZP33583.1"/>
    </source>
</evidence>